<dbReference type="AlphaFoldDB" id="A0A849K9W1"/>
<evidence type="ECO:0000313" key="1">
    <source>
        <dbReference type="EMBL" id="NNU45108.1"/>
    </source>
</evidence>
<sequence>MNAPASLPFAVSYVRDLDDEARLSELAGSFTGTVSFRAGDRPAVFNVTATGEVSSSVNGCPINGKATPRSDANAFDLTIVISGPAPCLLTNLPFKGVVLFHPAERRLEAAVVFDPFRDFRGQAIVFNGVRP</sequence>
<accession>A0A849K9W1</accession>
<organism evidence="1 2">
    <name type="scientific">Ramlibacter montanisoli</name>
    <dbReference type="NCBI Taxonomy" id="2732512"/>
    <lineage>
        <taxon>Bacteria</taxon>
        <taxon>Pseudomonadati</taxon>
        <taxon>Pseudomonadota</taxon>
        <taxon>Betaproteobacteria</taxon>
        <taxon>Burkholderiales</taxon>
        <taxon>Comamonadaceae</taxon>
        <taxon>Ramlibacter</taxon>
    </lineage>
</organism>
<comment type="caution">
    <text evidence="1">The sequence shown here is derived from an EMBL/GenBank/DDBJ whole genome shotgun (WGS) entry which is preliminary data.</text>
</comment>
<keyword evidence="2" id="KW-1185">Reference proteome</keyword>
<dbReference type="RefSeq" id="WP_171562643.1">
    <property type="nucleotide sequence ID" value="NZ_JABFCS010000001.1"/>
</dbReference>
<reference evidence="1 2" key="2">
    <citation type="submission" date="2020-06" db="EMBL/GenBank/DDBJ databases">
        <title>Ramlibacter rhizophilus sp. nov., isolated from rhizosphere soil of national flower Mugunghwa from South Korea.</title>
        <authorList>
            <person name="Zheng-Fei Y."/>
            <person name="Huan T."/>
        </authorList>
    </citation>
    <scope>NUCLEOTIDE SEQUENCE [LARGE SCALE GENOMIC DNA]</scope>
    <source>
        <strain evidence="1 2">B156</strain>
    </source>
</reference>
<reference evidence="1 2" key="1">
    <citation type="submission" date="2020-05" db="EMBL/GenBank/DDBJ databases">
        <authorList>
            <person name="Khan S.A."/>
            <person name="Jeon C.O."/>
            <person name="Chun B.H."/>
        </authorList>
    </citation>
    <scope>NUCLEOTIDE SEQUENCE [LARGE SCALE GENOMIC DNA]</scope>
    <source>
        <strain evidence="1 2">B156</strain>
    </source>
</reference>
<name>A0A849K9W1_9BURK</name>
<dbReference type="Proteomes" id="UP000552954">
    <property type="component" value="Unassembled WGS sequence"/>
</dbReference>
<evidence type="ECO:0000313" key="2">
    <source>
        <dbReference type="Proteomes" id="UP000552954"/>
    </source>
</evidence>
<protein>
    <submittedName>
        <fullName evidence="1">Uncharacterized protein</fullName>
    </submittedName>
</protein>
<gene>
    <name evidence="1" type="ORF">HK415_21005</name>
</gene>
<dbReference type="EMBL" id="JABFCS010000001">
    <property type="protein sequence ID" value="NNU45108.1"/>
    <property type="molecule type" value="Genomic_DNA"/>
</dbReference>
<proteinExistence type="predicted"/>